<proteinExistence type="predicted"/>
<protein>
    <submittedName>
        <fullName evidence="1">DUF1289 domain-containing protein</fullName>
    </submittedName>
</protein>
<dbReference type="EMBL" id="SRXT01000005">
    <property type="protein sequence ID" value="TGX52824.1"/>
    <property type="molecule type" value="Genomic_DNA"/>
</dbReference>
<dbReference type="Proteomes" id="UP000306147">
    <property type="component" value="Unassembled WGS sequence"/>
</dbReference>
<keyword evidence="2" id="KW-1185">Reference proteome</keyword>
<dbReference type="InterPro" id="IPR010710">
    <property type="entry name" value="DUF1289"/>
</dbReference>
<name>A0A4S1X9A5_9SPHN</name>
<accession>A0A4S1X9A5</accession>
<reference evidence="1 2" key="1">
    <citation type="submission" date="2019-04" db="EMBL/GenBank/DDBJ databases">
        <title>Sphingomonas psychrotolerans sp. nov., isolated from soil in the Tianshan Mountains, Xinjiang, China.</title>
        <authorList>
            <person name="Luo Y."/>
            <person name="Sheng H."/>
        </authorList>
    </citation>
    <scope>NUCLEOTIDE SEQUENCE [LARGE SCALE GENOMIC DNA]</scope>
    <source>
        <strain evidence="1 2">ZFGT-11</strain>
    </source>
</reference>
<evidence type="ECO:0000313" key="1">
    <source>
        <dbReference type="EMBL" id="TGX52824.1"/>
    </source>
</evidence>
<dbReference type="RefSeq" id="WP_135964530.1">
    <property type="nucleotide sequence ID" value="NZ_SRXT01000005.1"/>
</dbReference>
<organism evidence="1 2">
    <name type="scientific">Sphingomonas gei</name>
    <dbReference type="NCBI Taxonomy" id="1395960"/>
    <lineage>
        <taxon>Bacteria</taxon>
        <taxon>Pseudomonadati</taxon>
        <taxon>Pseudomonadota</taxon>
        <taxon>Alphaproteobacteria</taxon>
        <taxon>Sphingomonadales</taxon>
        <taxon>Sphingomonadaceae</taxon>
        <taxon>Sphingomonas</taxon>
    </lineage>
</organism>
<comment type="caution">
    <text evidence="1">The sequence shown here is derived from an EMBL/GenBank/DDBJ whole genome shotgun (WGS) entry which is preliminary data.</text>
</comment>
<dbReference type="AlphaFoldDB" id="A0A4S1X9A5"/>
<dbReference type="PANTHER" id="PTHR35175">
    <property type="entry name" value="DUF1289 DOMAIN-CONTAINING PROTEIN"/>
    <property type="match status" value="1"/>
</dbReference>
<dbReference type="Pfam" id="PF06945">
    <property type="entry name" value="DUF1289"/>
    <property type="match status" value="1"/>
</dbReference>
<sequence>MTAAPGAGSTPIPSPCTNICRIDVASGWCIGCGRTLDEIVRWGSTDDADRAMVMAQLPERRKKL</sequence>
<gene>
    <name evidence="1" type="ORF">E5A73_14405</name>
</gene>
<dbReference type="PANTHER" id="PTHR35175:SF2">
    <property type="entry name" value="DUF1289 DOMAIN-CONTAINING PROTEIN"/>
    <property type="match status" value="1"/>
</dbReference>
<dbReference type="OrthoDB" id="9811423at2"/>
<evidence type="ECO:0000313" key="2">
    <source>
        <dbReference type="Proteomes" id="UP000306147"/>
    </source>
</evidence>